<keyword evidence="4 10" id="KW-0547">Nucleotide-binding</keyword>
<dbReference type="GO" id="GO:0005739">
    <property type="term" value="C:mitochondrion"/>
    <property type="evidence" value="ECO:0007669"/>
    <property type="project" value="UniProtKB-ARBA"/>
</dbReference>
<dbReference type="Gene3D" id="3.40.50.620">
    <property type="entry name" value="HUPs"/>
    <property type="match status" value="1"/>
</dbReference>
<dbReference type="Gene3D" id="1.10.730.10">
    <property type="entry name" value="Isoleucyl-tRNA Synthetase, Domain 1"/>
    <property type="match status" value="1"/>
</dbReference>
<evidence type="ECO:0000256" key="2">
    <source>
        <dbReference type="ARBA" id="ARBA00012838"/>
    </source>
</evidence>
<comment type="similarity">
    <text evidence="1 10">Belongs to the class-I aminoacyl-tRNA synthetase family.</text>
</comment>
<evidence type="ECO:0000256" key="10">
    <source>
        <dbReference type="RuleBase" id="RU363039"/>
    </source>
</evidence>
<keyword evidence="6 10" id="KW-0648">Protein biosynthesis</keyword>
<accession>A0A2T2N5P5</accession>
<reference evidence="12 13" key="1">
    <citation type="journal article" date="2018" name="Front. Microbiol.">
        <title>Genome-Wide Analysis of Corynespora cassiicola Leaf Fall Disease Putative Effectors.</title>
        <authorList>
            <person name="Lopez D."/>
            <person name="Ribeiro S."/>
            <person name="Label P."/>
            <person name="Fumanal B."/>
            <person name="Venisse J.S."/>
            <person name="Kohler A."/>
            <person name="de Oliveira R.R."/>
            <person name="Labutti K."/>
            <person name="Lipzen A."/>
            <person name="Lail K."/>
            <person name="Bauer D."/>
            <person name="Ohm R.A."/>
            <person name="Barry K.W."/>
            <person name="Spatafora J."/>
            <person name="Grigoriev I.V."/>
            <person name="Martin F.M."/>
            <person name="Pujade-Renaud V."/>
        </authorList>
    </citation>
    <scope>NUCLEOTIDE SEQUENCE [LARGE SCALE GENOMIC DNA]</scope>
    <source>
        <strain evidence="12 13">Philippines</strain>
    </source>
</reference>
<dbReference type="EC" id="6.1.1.10" evidence="2"/>
<protein>
    <recommendedName>
        <fullName evidence="9">Probable methionine--tRNA ligase, mitochondrial</fullName>
        <ecNumber evidence="2">6.1.1.10</ecNumber>
    </recommendedName>
</protein>
<keyword evidence="7 10" id="KW-0030">Aminoacyl-tRNA synthetase</keyword>
<organism evidence="12 13">
    <name type="scientific">Corynespora cassiicola Philippines</name>
    <dbReference type="NCBI Taxonomy" id="1448308"/>
    <lineage>
        <taxon>Eukaryota</taxon>
        <taxon>Fungi</taxon>
        <taxon>Dikarya</taxon>
        <taxon>Ascomycota</taxon>
        <taxon>Pezizomycotina</taxon>
        <taxon>Dothideomycetes</taxon>
        <taxon>Pleosporomycetidae</taxon>
        <taxon>Pleosporales</taxon>
        <taxon>Corynesporascaceae</taxon>
        <taxon>Corynespora</taxon>
    </lineage>
</organism>
<evidence type="ECO:0000313" key="13">
    <source>
        <dbReference type="Proteomes" id="UP000240883"/>
    </source>
</evidence>
<evidence type="ECO:0000256" key="3">
    <source>
        <dbReference type="ARBA" id="ARBA00022598"/>
    </source>
</evidence>
<dbReference type="SUPFAM" id="SSF52374">
    <property type="entry name" value="Nucleotidylyl transferase"/>
    <property type="match status" value="1"/>
</dbReference>
<dbReference type="CDD" id="cd00814">
    <property type="entry name" value="MetRS_core"/>
    <property type="match status" value="1"/>
</dbReference>
<keyword evidence="5 10" id="KW-0067">ATP-binding</keyword>
<dbReference type="EMBL" id="KZ678148">
    <property type="protein sequence ID" value="PSN60566.1"/>
    <property type="molecule type" value="Genomic_DNA"/>
</dbReference>
<evidence type="ECO:0000256" key="8">
    <source>
        <dbReference type="ARBA" id="ARBA00047364"/>
    </source>
</evidence>
<dbReference type="InterPro" id="IPR033911">
    <property type="entry name" value="MetRS_core"/>
</dbReference>
<dbReference type="GO" id="GO:0006431">
    <property type="term" value="P:methionyl-tRNA aminoacylation"/>
    <property type="evidence" value="ECO:0007669"/>
    <property type="project" value="InterPro"/>
</dbReference>
<sequence>MYSRTFNVISPTARRLASNLSAKKAPWIFQTCRNRTYASQVATDKPYYITTPIFYVNAAPHVGHLYTLVLTDILKRWHVVKGEKALMCTGTDEHGLKVQRAAAKAGIDPKLFCDKGANIFKELALKADISNDHFVRTTDKEHKSAVEYAWFLLKEKGHIYTEKHEGWYSVTDEAFYPQSAVQPVIDPSTGRKMMASIETGGEVEWSSEKNYHFRLSEFREPLLEFYKANPEWITPEHRMKEVVQQVESGLQDLSISRPSDRLSWGIPVPDDDTQTIYVWLDALMNYATKAGYPWTPGSEKAGGWPADCHVIGKDIVRFHCIYWPAFLMALGLPLPQKILTHAHWTLGGSKMSKSTGRVVDPFLAIDRFGPDTMRFYLALAGGIQNDASYDNAHIVRVYNTFLNQTFGNLVSRVIRGKKWSVRGAVERSAGYTKMSWKEGQWSLFYQRLKDIPSLVSTALDSYDPKKAVNHIADLCRETNQFIHESSPWSKVLPFAPNEPGEEVDRIIFLASESLRIQGILLQPYMPNKANVLLDQLGVDHSRRTLEYCKPGLDTDYGAPMVDLGSKHEGVLFPPLAFDG</sequence>
<dbReference type="GO" id="GO:0005524">
    <property type="term" value="F:ATP binding"/>
    <property type="evidence" value="ECO:0007669"/>
    <property type="project" value="UniProtKB-KW"/>
</dbReference>
<dbReference type="GO" id="GO:0004825">
    <property type="term" value="F:methionine-tRNA ligase activity"/>
    <property type="evidence" value="ECO:0007669"/>
    <property type="project" value="UniProtKB-EC"/>
</dbReference>
<evidence type="ECO:0000313" key="12">
    <source>
        <dbReference type="EMBL" id="PSN60566.1"/>
    </source>
</evidence>
<dbReference type="NCBIfam" id="TIGR00398">
    <property type="entry name" value="metG"/>
    <property type="match status" value="1"/>
</dbReference>
<dbReference type="Pfam" id="PF09334">
    <property type="entry name" value="tRNA-synt_1g"/>
    <property type="match status" value="1"/>
</dbReference>
<comment type="catalytic activity">
    <reaction evidence="8">
        <text>tRNA(Met) + L-methionine + ATP = L-methionyl-tRNA(Met) + AMP + diphosphate</text>
        <dbReference type="Rhea" id="RHEA:13481"/>
        <dbReference type="Rhea" id="RHEA-COMP:9667"/>
        <dbReference type="Rhea" id="RHEA-COMP:9698"/>
        <dbReference type="ChEBI" id="CHEBI:30616"/>
        <dbReference type="ChEBI" id="CHEBI:33019"/>
        <dbReference type="ChEBI" id="CHEBI:57844"/>
        <dbReference type="ChEBI" id="CHEBI:78442"/>
        <dbReference type="ChEBI" id="CHEBI:78530"/>
        <dbReference type="ChEBI" id="CHEBI:456215"/>
        <dbReference type="EC" id="6.1.1.10"/>
    </reaction>
</comment>
<dbReference type="Gene3D" id="2.170.220.10">
    <property type="match status" value="1"/>
</dbReference>
<evidence type="ECO:0000259" key="11">
    <source>
        <dbReference type="Pfam" id="PF09334"/>
    </source>
</evidence>
<evidence type="ECO:0000256" key="6">
    <source>
        <dbReference type="ARBA" id="ARBA00022917"/>
    </source>
</evidence>
<dbReference type="FunFam" id="2.170.220.10:FF:000001">
    <property type="entry name" value="methionine--tRNA ligase, mitochondrial"/>
    <property type="match status" value="1"/>
</dbReference>
<dbReference type="PANTHER" id="PTHR43326">
    <property type="entry name" value="METHIONYL-TRNA SYNTHETASE"/>
    <property type="match status" value="1"/>
</dbReference>
<dbReference type="AlphaFoldDB" id="A0A2T2N5P5"/>
<dbReference type="PRINTS" id="PR01041">
    <property type="entry name" value="TRNASYNTHMET"/>
</dbReference>
<feature type="domain" description="Methionyl/Leucyl tRNA synthetase" evidence="11">
    <location>
        <begin position="47"/>
        <end position="413"/>
    </location>
</feature>
<dbReference type="InterPro" id="IPR009080">
    <property type="entry name" value="tRNAsynth_Ia_anticodon-bd"/>
</dbReference>
<dbReference type="Proteomes" id="UP000240883">
    <property type="component" value="Unassembled WGS sequence"/>
</dbReference>
<dbReference type="SUPFAM" id="SSF47323">
    <property type="entry name" value="Anticodon-binding domain of a subclass of class I aminoacyl-tRNA synthetases"/>
    <property type="match status" value="1"/>
</dbReference>
<proteinExistence type="inferred from homology"/>
<evidence type="ECO:0000256" key="1">
    <source>
        <dbReference type="ARBA" id="ARBA00005594"/>
    </source>
</evidence>
<dbReference type="InterPro" id="IPR014729">
    <property type="entry name" value="Rossmann-like_a/b/a_fold"/>
</dbReference>
<gene>
    <name evidence="12" type="ORF">BS50DRAFT_579099</name>
</gene>
<dbReference type="OrthoDB" id="24670at2759"/>
<dbReference type="InterPro" id="IPR023457">
    <property type="entry name" value="Met-tRNA_synth_2"/>
</dbReference>
<dbReference type="InterPro" id="IPR015413">
    <property type="entry name" value="Methionyl/Leucyl_tRNA_Synth"/>
</dbReference>
<evidence type="ECO:0000256" key="7">
    <source>
        <dbReference type="ARBA" id="ARBA00023146"/>
    </source>
</evidence>
<keyword evidence="3 10" id="KW-0436">Ligase</keyword>
<keyword evidence="13" id="KW-1185">Reference proteome</keyword>
<dbReference type="STRING" id="1448308.A0A2T2N5P5"/>
<evidence type="ECO:0000256" key="9">
    <source>
        <dbReference type="ARBA" id="ARBA00068817"/>
    </source>
</evidence>
<dbReference type="InterPro" id="IPR014758">
    <property type="entry name" value="Met-tRNA_synth"/>
</dbReference>
<dbReference type="PANTHER" id="PTHR43326:SF1">
    <property type="entry name" value="METHIONINE--TRNA LIGASE, MITOCHONDRIAL"/>
    <property type="match status" value="1"/>
</dbReference>
<evidence type="ECO:0000256" key="4">
    <source>
        <dbReference type="ARBA" id="ARBA00022741"/>
    </source>
</evidence>
<name>A0A2T2N5P5_CORCC</name>
<evidence type="ECO:0000256" key="5">
    <source>
        <dbReference type="ARBA" id="ARBA00022840"/>
    </source>
</evidence>